<dbReference type="Pfam" id="PF06487">
    <property type="entry name" value="SAP18"/>
    <property type="match status" value="1"/>
</dbReference>
<organism evidence="2 3">
    <name type="scientific">Lithohypha guttulata</name>
    <dbReference type="NCBI Taxonomy" id="1690604"/>
    <lineage>
        <taxon>Eukaryota</taxon>
        <taxon>Fungi</taxon>
        <taxon>Dikarya</taxon>
        <taxon>Ascomycota</taxon>
        <taxon>Pezizomycotina</taxon>
        <taxon>Eurotiomycetes</taxon>
        <taxon>Chaetothyriomycetidae</taxon>
        <taxon>Chaetothyriales</taxon>
        <taxon>Trichomeriaceae</taxon>
        <taxon>Lithohypha</taxon>
    </lineage>
</organism>
<proteinExistence type="inferred from homology"/>
<sequence>MSLSPSPQPGTASIDRQKTSPFLLHFCYRSNAFHSLSDFPVPTPLNPRPTLPAHLQMYTWMSCTLRELAHLLTTALPGVVPEPAIGTRLSFRLVYPDTRVDVTRGPGRLSGEEGRGRYTMREVGSVVISAPDGANGHGIERGGKEDWELGGEDSEKTLADARFVIGDFIDCAIFPPLSDGSVVPRANTLGNRGGHVNGRGRGAASYGVGRGAVIPVGEWRRGERLPGADGVGYRGGAGYGRGARRGGY</sequence>
<dbReference type="InterPro" id="IPR042534">
    <property type="entry name" value="SAP18_sf"/>
</dbReference>
<accession>A0ABR0K206</accession>
<keyword evidence="3" id="KW-1185">Reference proteome</keyword>
<dbReference type="InterPro" id="IPR010516">
    <property type="entry name" value="SAP18"/>
</dbReference>
<dbReference type="PANTHER" id="PTHR13082">
    <property type="entry name" value="SAP18"/>
    <property type="match status" value="1"/>
</dbReference>
<evidence type="ECO:0000313" key="3">
    <source>
        <dbReference type="Proteomes" id="UP001345013"/>
    </source>
</evidence>
<dbReference type="PANTHER" id="PTHR13082:SF0">
    <property type="entry name" value="HISTONE DEACETYLASE COMPLEX SUBUNIT SAP18"/>
    <property type="match status" value="1"/>
</dbReference>
<dbReference type="EMBL" id="JAVRRG010000121">
    <property type="protein sequence ID" value="KAK5083341.1"/>
    <property type="molecule type" value="Genomic_DNA"/>
</dbReference>
<dbReference type="Proteomes" id="UP001345013">
    <property type="component" value="Unassembled WGS sequence"/>
</dbReference>
<dbReference type="Gene3D" id="3.10.20.550">
    <property type="entry name" value="ASAP complex, SAP18 subunit"/>
    <property type="match status" value="1"/>
</dbReference>
<comment type="similarity">
    <text evidence="1">Belongs to the SAP18 family.</text>
</comment>
<evidence type="ECO:0000313" key="2">
    <source>
        <dbReference type="EMBL" id="KAK5083341.1"/>
    </source>
</evidence>
<reference evidence="2 3" key="1">
    <citation type="submission" date="2023-08" db="EMBL/GenBank/DDBJ databases">
        <title>Black Yeasts Isolated from many extreme environments.</title>
        <authorList>
            <person name="Coleine C."/>
            <person name="Stajich J.E."/>
            <person name="Selbmann L."/>
        </authorList>
    </citation>
    <scope>NUCLEOTIDE SEQUENCE [LARGE SCALE GENOMIC DNA]</scope>
    <source>
        <strain evidence="2 3">CCFEE 5885</strain>
    </source>
</reference>
<protein>
    <recommendedName>
        <fullName evidence="4">Sin3-associated polypeptide Sap18</fullName>
    </recommendedName>
</protein>
<evidence type="ECO:0008006" key="4">
    <source>
        <dbReference type="Google" id="ProtNLM"/>
    </source>
</evidence>
<evidence type="ECO:0000256" key="1">
    <source>
        <dbReference type="ARBA" id="ARBA00009143"/>
    </source>
</evidence>
<comment type="caution">
    <text evidence="2">The sequence shown here is derived from an EMBL/GenBank/DDBJ whole genome shotgun (WGS) entry which is preliminary data.</text>
</comment>
<gene>
    <name evidence="2" type="ORF">LTR24_007765</name>
</gene>
<name>A0ABR0K206_9EURO</name>